<dbReference type="GO" id="GO:0004239">
    <property type="term" value="F:initiator methionyl aminopeptidase activity"/>
    <property type="evidence" value="ECO:0007669"/>
    <property type="project" value="UniProtKB-UniRule"/>
</dbReference>
<dbReference type="Pfam" id="PF00557">
    <property type="entry name" value="Peptidase_M24"/>
    <property type="match status" value="1"/>
</dbReference>
<name>A0A0H4T397_9BACT</name>
<feature type="binding site" evidence="6">
    <location>
        <position position="241"/>
    </location>
    <ligand>
        <name>a divalent metal cation</name>
        <dbReference type="ChEBI" id="CHEBI:60240"/>
        <label>2</label>
        <note>catalytic</note>
    </ligand>
</feature>
<evidence type="ECO:0000256" key="5">
    <source>
        <dbReference type="ARBA" id="ARBA00022801"/>
    </source>
</evidence>
<dbReference type="NCBIfam" id="TIGR00500">
    <property type="entry name" value="met_pdase_I"/>
    <property type="match status" value="1"/>
</dbReference>
<dbReference type="GO" id="GO:0046872">
    <property type="term" value="F:metal ion binding"/>
    <property type="evidence" value="ECO:0007669"/>
    <property type="project" value="UniProtKB-UniRule"/>
</dbReference>
<dbReference type="GO" id="GO:0070006">
    <property type="term" value="F:metalloaminopeptidase activity"/>
    <property type="evidence" value="ECO:0007669"/>
    <property type="project" value="UniProtKB-UniRule"/>
</dbReference>
<dbReference type="Gene3D" id="3.90.230.10">
    <property type="entry name" value="Creatinase/methionine aminopeptidase superfamily"/>
    <property type="match status" value="1"/>
</dbReference>
<comment type="catalytic activity">
    <reaction evidence="6 7">
        <text>Release of N-terminal amino acids, preferentially methionine, from peptides and arylamides.</text>
        <dbReference type="EC" id="3.4.11.18"/>
    </reaction>
</comment>
<evidence type="ECO:0000313" key="9">
    <source>
        <dbReference type="EMBL" id="AKQ00837.1"/>
    </source>
</evidence>
<evidence type="ECO:0000256" key="3">
    <source>
        <dbReference type="ARBA" id="ARBA00022670"/>
    </source>
</evidence>
<feature type="binding site" evidence="6">
    <location>
        <position position="241"/>
    </location>
    <ligand>
        <name>a divalent metal cation</name>
        <dbReference type="ChEBI" id="CHEBI:60240"/>
        <label>1</label>
    </ligand>
</feature>
<dbReference type="InterPro" id="IPR001714">
    <property type="entry name" value="Pept_M24_MAP"/>
</dbReference>
<comment type="subunit">
    <text evidence="6">Monomer.</text>
</comment>
<evidence type="ECO:0000256" key="2">
    <source>
        <dbReference type="ARBA" id="ARBA00022438"/>
    </source>
</evidence>
<accession>A0A0H4T397</accession>
<feature type="binding site" evidence="6">
    <location>
        <position position="209"/>
    </location>
    <ligand>
        <name>a divalent metal cation</name>
        <dbReference type="ChEBI" id="CHEBI:60240"/>
        <label>2</label>
        <note>catalytic</note>
    </ligand>
</feature>
<comment type="cofactor">
    <cofactor evidence="6">
        <name>Co(2+)</name>
        <dbReference type="ChEBI" id="CHEBI:48828"/>
    </cofactor>
    <cofactor evidence="6">
        <name>Zn(2+)</name>
        <dbReference type="ChEBI" id="CHEBI:29105"/>
    </cofactor>
    <cofactor evidence="6">
        <name>Mn(2+)</name>
        <dbReference type="ChEBI" id="CHEBI:29035"/>
    </cofactor>
    <cofactor evidence="6">
        <name>Fe(2+)</name>
        <dbReference type="ChEBI" id="CHEBI:29033"/>
    </cofactor>
    <text evidence="6">Binds 2 divalent metal cations per subunit. Has a high-affinity and a low affinity metal-binding site. The true nature of the physiological cofactor is under debate. The enzyme is active with cobalt, zinc, manganese or divalent iron ions. Most likely, methionine aminopeptidases function as mononuclear Fe(2+)-metalloproteases under physiological conditions, and the catalytically relevant metal-binding site has been assigned to the histidine-containing high-affinity site.</text>
</comment>
<dbReference type="PANTHER" id="PTHR43330:SF27">
    <property type="entry name" value="METHIONINE AMINOPEPTIDASE"/>
    <property type="match status" value="1"/>
</dbReference>
<dbReference type="HAMAP" id="MF_01974">
    <property type="entry name" value="MetAP_1"/>
    <property type="match status" value="1"/>
</dbReference>
<dbReference type="EC" id="3.4.11.18" evidence="6 7"/>
<keyword evidence="2 6" id="KW-0031">Aminopeptidase</keyword>
<organism evidence="9">
    <name type="scientific">uncultured Microgenomates bacterium Rifle_16ft_4_minimus_1180</name>
    <dbReference type="NCBI Taxonomy" id="1665106"/>
    <lineage>
        <taxon>Bacteria</taxon>
        <taxon>Candidatus Microgenomatota</taxon>
        <taxon>environmental samples</taxon>
    </lineage>
</organism>
<evidence type="ECO:0000259" key="8">
    <source>
        <dbReference type="Pfam" id="PF00557"/>
    </source>
</evidence>
<dbReference type="InterPro" id="IPR002467">
    <property type="entry name" value="Pept_M24A_MAP1"/>
</dbReference>
<feature type="domain" description="Peptidase M24" evidence="8">
    <location>
        <begin position="14"/>
        <end position="248"/>
    </location>
</feature>
<evidence type="ECO:0000256" key="4">
    <source>
        <dbReference type="ARBA" id="ARBA00022723"/>
    </source>
</evidence>
<feature type="binding site" evidence="6">
    <location>
        <position position="107"/>
    </location>
    <ligand>
        <name>a divalent metal cation</name>
        <dbReference type="ChEBI" id="CHEBI:60240"/>
        <label>1</label>
    </ligand>
</feature>
<feature type="binding site" evidence="6">
    <location>
        <position position="79"/>
    </location>
    <ligand>
        <name>substrate</name>
    </ligand>
</feature>
<comment type="similarity">
    <text evidence="6">Belongs to the peptidase M24A family. Methionine aminopeptidase type 1 subfamily.</text>
</comment>
<sequence length="260" mass="28087">MKKQTIKTPEEIKIMAEGGRLLAEIREKAVAVAKSGVTTEEIDRTADELIIKTGGKASFKLVPGYKHATCIIINDEVVHGIPGKRVIQSGDIVGIDVGLYYKGFHTDTAVTVRVEGPKSRRVKEIDKFLETGRLALKMAVEQARPGKRVADISRVMQETVEAAGYSAVRALTGHGVGRELHEEPTIPCFTAGPHDHSPALVPGMVLALEIMFNEGLPDVVYKNDDGWTIGTADGKISGLFEHTVAVTASGPLILTQRSLR</sequence>
<feature type="binding site" evidence="6">
    <location>
        <position position="96"/>
    </location>
    <ligand>
        <name>a divalent metal cation</name>
        <dbReference type="ChEBI" id="CHEBI:60240"/>
        <label>1</label>
    </ligand>
</feature>
<feature type="binding site" evidence="6">
    <location>
        <position position="107"/>
    </location>
    <ligand>
        <name>a divalent metal cation</name>
        <dbReference type="ChEBI" id="CHEBI:60240"/>
        <label>2</label>
        <note>catalytic</note>
    </ligand>
</feature>
<keyword evidence="5 6" id="KW-0378">Hydrolase</keyword>
<reference evidence="9" key="1">
    <citation type="journal article" date="2015" name="ISME J.">
        <title>Aquifer environment selects for microbial species cohorts in sediment and groundwater.</title>
        <authorList>
            <person name="Hug L.A."/>
            <person name="Thomas B.C."/>
            <person name="Brown C.T."/>
            <person name="Frischkorn K.R."/>
            <person name="Williams K.H."/>
            <person name="Tringe S.G."/>
            <person name="Banfield J.F."/>
        </authorList>
    </citation>
    <scope>NUCLEOTIDE SEQUENCE</scope>
</reference>
<protein>
    <recommendedName>
        <fullName evidence="6 7">Methionine aminopeptidase</fullName>
        <shortName evidence="6">MAP</shortName>
        <shortName evidence="6">MetAP</shortName>
        <ecNumber evidence="6 7">3.4.11.18</ecNumber>
    </recommendedName>
    <alternativeName>
        <fullName evidence="6">Peptidase M</fullName>
    </alternativeName>
</protein>
<dbReference type="AlphaFoldDB" id="A0A0H4T397"/>
<dbReference type="InterPro" id="IPR000994">
    <property type="entry name" value="Pept_M24"/>
</dbReference>
<evidence type="ECO:0000256" key="6">
    <source>
        <dbReference type="HAMAP-Rule" id="MF_01974"/>
    </source>
</evidence>
<dbReference type="EMBL" id="KT006940">
    <property type="protein sequence ID" value="AKQ00837.1"/>
    <property type="molecule type" value="Genomic_DNA"/>
</dbReference>
<dbReference type="GO" id="GO:0005829">
    <property type="term" value="C:cytosol"/>
    <property type="evidence" value="ECO:0007669"/>
    <property type="project" value="TreeGrafter"/>
</dbReference>
<dbReference type="PANTHER" id="PTHR43330">
    <property type="entry name" value="METHIONINE AMINOPEPTIDASE"/>
    <property type="match status" value="1"/>
</dbReference>
<comment type="function">
    <text evidence="1 6">Removes the N-terminal methionine from nascent proteins. The N-terminal methionine is often cleaved when the second residue in the primary sequence is small and uncharged (Met-Ala-, Cys, Gly, Pro, Ser, Thr, or Val). Requires deformylation of the N(alpha)-formylated initiator methionine before it can be hydrolyzed.</text>
</comment>
<keyword evidence="4 6" id="KW-0479">Metal-binding</keyword>
<keyword evidence="3 6" id="KW-0645">Protease</keyword>
<feature type="binding site" evidence="6">
    <location>
        <position position="181"/>
    </location>
    <ligand>
        <name>substrate</name>
    </ligand>
</feature>
<evidence type="ECO:0000256" key="7">
    <source>
        <dbReference type="RuleBase" id="RU003653"/>
    </source>
</evidence>
<feature type="binding site" evidence="6">
    <location>
        <position position="174"/>
    </location>
    <ligand>
        <name>a divalent metal cation</name>
        <dbReference type="ChEBI" id="CHEBI:60240"/>
        <label>2</label>
        <note>catalytic</note>
    </ligand>
</feature>
<dbReference type="SUPFAM" id="SSF55920">
    <property type="entry name" value="Creatinase/aminopeptidase"/>
    <property type="match status" value="1"/>
</dbReference>
<dbReference type="PRINTS" id="PR00599">
    <property type="entry name" value="MAPEPTIDASE"/>
</dbReference>
<proteinExistence type="inferred from homology"/>
<dbReference type="GO" id="GO:0006508">
    <property type="term" value="P:proteolysis"/>
    <property type="evidence" value="ECO:0007669"/>
    <property type="project" value="UniProtKB-KW"/>
</dbReference>
<gene>
    <name evidence="6" type="primary">map</name>
</gene>
<dbReference type="InterPro" id="IPR036005">
    <property type="entry name" value="Creatinase/aminopeptidase-like"/>
</dbReference>
<evidence type="ECO:0000256" key="1">
    <source>
        <dbReference type="ARBA" id="ARBA00002521"/>
    </source>
</evidence>